<dbReference type="EMBL" id="BNJQ01000014">
    <property type="protein sequence ID" value="GHP06826.1"/>
    <property type="molecule type" value="Genomic_DNA"/>
</dbReference>
<comment type="caution">
    <text evidence="4">The sequence shown here is derived from an EMBL/GenBank/DDBJ whole genome shotgun (WGS) entry which is preliminary data.</text>
</comment>
<evidence type="ECO:0000259" key="3">
    <source>
        <dbReference type="Pfam" id="PF10367"/>
    </source>
</evidence>
<dbReference type="PANTHER" id="PTHR12894">
    <property type="entry name" value="CNH DOMAIN CONTAINING"/>
    <property type="match status" value="1"/>
</dbReference>
<dbReference type="GO" id="GO:0005737">
    <property type="term" value="C:cytoplasm"/>
    <property type="evidence" value="ECO:0007669"/>
    <property type="project" value="TreeGrafter"/>
</dbReference>
<dbReference type="Pfam" id="PF10367">
    <property type="entry name" value="zf-Vps39_C"/>
    <property type="match status" value="1"/>
</dbReference>
<keyword evidence="5" id="KW-1185">Reference proteome</keyword>
<evidence type="ECO:0000313" key="4">
    <source>
        <dbReference type="EMBL" id="GHP06826.1"/>
    </source>
</evidence>
<name>A0A830HHM7_9CHLO</name>
<sequence>MPSLALLSLARVADAFPLPISAIGVYVQGTSVASTSDASATQRASDARGDVHIVVGTKEGALFVLAPNEDRGQGQMTDAKGGGAPTHRVLTGVKAAVSRAPVVQCLPSGKHAVVATCHGRDGVAGVYLHVLPTLAPPGQQAAEKRTPSAPLPKSREGGANTGTVCACLGERDDDQGAALLGVMRKRAVVWTLKGHGAQVTAEIAVEAVACAWEAPVSVAWVHIGRTAVVVDEHAGVFLWDCAGEASPSVIRRFAVAGTSPSMSDAKLAVDKASAPNACVVNFPRFETSSVTSKLAAAAAAAASEDSTAMISMNTIEEDPDEERRRVASALGEAPPLANLSLPPASGLVVMRGAMALSHTLAQKGGGVSESPVGAAAFAETPARHGCIALPPYLVAAQTRFLEARLLPLAMASADCTDAAPVVAALTETLGTASETSPSSSGSVAPFSQAIAFKDAIVCAAVPPSEPGTPVSTAFFASAKEIISVSMAPLAAQCAELAEAGRFDDALRICACMLDAEPRVFTRNALLARRAHHNFAQGSFAEALRDFVQCDPRADGGGVSAVLALLPSLLSSTPNAAAEAEARLSSAGPHAATPLHADLALGRRYPQELAEPLLHLLLAERRARGVASSSGAANDDFVPVMEAVGGWDAWDEEGSACVDGAICHLLLQHYAPFPEALAEFLGPRGTGGSSGSWFGVACAGTSAASRPSRLKWNFTDGATACRALGRRAGCALEAALAEACSDDRAGLMVNDDDGGGGRAADPPFVELCLLRRSGERHAEALDALREMAASDPDMSSGVETGGSGRARRAARAASLYCVEALPASLDSGEGGGGGGTARRDDLALKHLATWVAAVSPTACLDALAKMSPPIGRRAALAALSLAEENAQAAAMAKPAAAAANDTSMSTSAPLRVRFLETRCAQLAASRDSGLDVPPPMSVDVAPGETLDACVEELAALFVEVVLAHRAASPDVSAWEREPLASLAQRAAEGALDAAARLRLLELLGAPMNGVDDGVSVGSDVDDDGGLIRHRLSSRASATASTAALSAPLACSERLLGRLPPGMLLRERAALLGRIGQREAALAALACELGDLRAAEAYAGALVSDAPATANSPYTALLKVLLRRAAAEEEEGGGGTALTTCLELLARHGEHVDAQSILPHLPSGVSLSRVPASVLSAAVCRAGDMRRRASVVRALRRAEWVGVQSALADATSRRPVYVDGSETCTVCGRRIGASAFAVEPQTSKLRHYACHVKRARGGLCSVASAVLWREALIQALVLTLTLATCVLHGVAAAASAKKDCTLGEVQLNHTISAIRAAKITRVPYPHVFIEKIFEPSLYECIVKKKLPATEQAYTRKNEGKSNAVKSRLRRYIVNLSTVAPKGKFGSDDKSKTAAKSDDYDAEWWTKFAKLFGTSSELRSAWLDLFQSTLRNRDKAWRTKFRYYTRLDLTRDYGGYAIGPHADNSDKWVTMLYYLPRESSKLKVGTCVLKNVLKRRVPSQSDVSDWSNTKSWETSFQAPFKRNVVFAFAPCFASWHAVPMTPEGFRRDTIQSFIQTVRGNAPKGKCGGRAAARA</sequence>
<keyword evidence="2" id="KW-0732">Signal</keyword>
<dbReference type="InterPro" id="IPR019453">
    <property type="entry name" value="VPS39/TGFA1_Znf"/>
</dbReference>
<dbReference type="GO" id="GO:0016020">
    <property type="term" value="C:membrane"/>
    <property type="evidence" value="ECO:0007669"/>
    <property type="project" value="TreeGrafter"/>
</dbReference>
<proteinExistence type="predicted"/>
<dbReference type="GO" id="GO:0006914">
    <property type="term" value="P:autophagy"/>
    <property type="evidence" value="ECO:0007669"/>
    <property type="project" value="TreeGrafter"/>
</dbReference>
<evidence type="ECO:0000313" key="5">
    <source>
        <dbReference type="Proteomes" id="UP000660262"/>
    </source>
</evidence>
<feature type="signal peptide" evidence="2">
    <location>
        <begin position="1"/>
        <end position="15"/>
    </location>
</feature>
<organism evidence="4 5">
    <name type="scientific">Pycnococcus provasolii</name>
    <dbReference type="NCBI Taxonomy" id="41880"/>
    <lineage>
        <taxon>Eukaryota</taxon>
        <taxon>Viridiplantae</taxon>
        <taxon>Chlorophyta</taxon>
        <taxon>Pseudoscourfieldiophyceae</taxon>
        <taxon>Pseudoscourfieldiales</taxon>
        <taxon>Pycnococcaceae</taxon>
        <taxon>Pycnococcus</taxon>
    </lineage>
</organism>
<dbReference type="Proteomes" id="UP000660262">
    <property type="component" value="Unassembled WGS sequence"/>
</dbReference>
<evidence type="ECO:0000256" key="2">
    <source>
        <dbReference type="SAM" id="SignalP"/>
    </source>
</evidence>
<protein>
    <recommendedName>
        <fullName evidence="3">Vacuolar sorting protein 39/Transforming growth factor beta receptor-associated zinc finger domain-containing protein</fullName>
    </recommendedName>
</protein>
<feature type="domain" description="Vacuolar sorting protein 39/Transforming growth factor beta receptor-associated zinc finger" evidence="3">
    <location>
        <begin position="1212"/>
        <end position="1250"/>
    </location>
</feature>
<evidence type="ECO:0000256" key="1">
    <source>
        <dbReference type="SAM" id="MobiDB-lite"/>
    </source>
</evidence>
<accession>A0A830HHM7</accession>
<dbReference type="OrthoDB" id="10258882at2759"/>
<dbReference type="InterPro" id="IPR032914">
    <property type="entry name" value="Vam6/VPS39/TRAP1"/>
</dbReference>
<gene>
    <name evidence="4" type="ORF">PPROV_000557000</name>
</gene>
<feature type="chain" id="PRO_5032481028" description="Vacuolar sorting protein 39/Transforming growth factor beta receptor-associated zinc finger domain-containing protein" evidence="2">
    <location>
        <begin position="16"/>
        <end position="1571"/>
    </location>
</feature>
<dbReference type="PANTHER" id="PTHR12894:SF27">
    <property type="entry name" value="TRANSFORMING GROWTH FACTOR-BETA RECEPTOR-ASSOCIATED PROTEIN 1"/>
    <property type="match status" value="1"/>
</dbReference>
<feature type="region of interest" description="Disordered" evidence="1">
    <location>
        <begin position="138"/>
        <end position="157"/>
    </location>
</feature>
<reference evidence="4" key="1">
    <citation type="submission" date="2020-10" db="EMBL/GenBank/DDBJ databases">
        <title>Unveiling of a novel bifunctional photoreceptor, Dualchrome1, isolated from a cosmopolitan green alga.</title>
        <authorList>
            <person name="Suzuki S."/>
            <person name="Kawachi M."/>
        </authorList>
    </citation>
    <scope>NUCLEOTIDE SEQUENCE</scope>
    <source>
        <strain evidence="4">NIES 2893</strain>
    </source>
</reference>
<dbReference type="GO" id="GO:0034058">
    <property type="term" value="P:endosomal vesicle fusion"/>
    <property type="evidence" value="ECO:0007669"/>
    <property type="project" value="TreeGrafter"/>
</dbReference>